<keyword evidence="2" id="KW-1185">Reference proteome</keyword>
<dbReference type="InterPro" id="IPR010272">
    <property type="entry name" value="T6SS_TssF"/>
</dbReference>
<comment type="caution">
    <text evidence="1">The sequence shown here is derived from an EMBL/GenBank/DDBJ whole genome shotgun (WGS) entry which is preliminary data.</text>
</comment>
<sequence length="645" mass="70247">MDDLLPHYERELAFLRTRAADFAQRYPKIAGRLQLSGDVGDDPHVERLMESFALLSARVHKRLDDDFPLFTEALLEVLYPHYLRPFPSCAVARFDLSAQALQMSQPAILPRGTELTSRPVKGVPCRFRTSQATTLLPLRVASVGFRHALGAPAGTPLPPQATSVLSITLDKLSPALSWQAALSAPLRIYLDGEASQVSALREALCRQAVGVMWQTDAGRPWRHAAGGEAALPQGVGFAEDEALIDWDDRSHPAYRLLTEYFAFPDKFQFVDLPALFSVPTSPGLATGVTPSAAGEGALASRLTVHVLVAGLRADADASRLLEAVAVHNIVLGAAPVVNLFRQAADPIRITHQQDSHAVVVDGRRAHGHEVHALERVYRVRQTAHGDVIDEVKPFFSLQHGALLADDGLSPQGAASAPGAIAAYWQLHRDEDLAERSPGHELLLTLVDASQRLTTPSVETLSLDVLATNRDLPHLLAPGTPGGDLFMGGGGPAREVVLLRKPTRSQRVRRDKGMLWRLISHLSLNHLSLTGGGIDALKELLRLYDLPHSLSNRRQVEALVAIAFKPDTAWLPGEPFATFVRGTEVRLTVDEQGFVGTGLSLFATVLDHFFGLYVHINSYVRLTVLSARTHEELIACPPRHGARPLL</sequence>
<organism evidence="1 2">
    <name type="scientific">Aquabacterium commune</name>
    <dbReference type="NCBI Taxonomy" id="70586"/>
    <lineage>
        <taxon>Bacteria</taxon>
        <taxon>Pseudomonadati</taxon>
        <taxon>Pseudomonadota</taxon>
        <taxon>Betaproteobacteria</taxon>
        <taxon>Burkholderiales</taxon>
        <taxon>Aquabacterium</taxon>
    </lineage>
</organism>
<dbReference type="RefSeq" id="WP_133605856.1">
    <property type="nucleotide sequence ID" value="NZ_SNXW01000001.1"/>
</dbReference>
<reference evidence="1 2" key="1">
    <citation type="submission" date="2019-03" db="EMBL/GenBank/DDBJ databases">
        <title>Genomic Encyclopedia of Type Strains, Phase IV (KMG-IV): sequencing the most valuable type-strain genomes for metagenomic binning, comparative biology and taxonomic classification.</title>
        <authorList>
            <person name="Goeker M."/>
        </authorList>
    </citation>
    <scope>NUCLEOTIDE SEQUENCE [LARGE SCALE GENOMIC DNA]</scope>
    <source>
        <strain evidence="1 2">DSM 11901</strain>
    </source>
</reference>
<proteinExistence type="predicted"/>
<accession>A0A4R6RNC5</accession>
<dbReference type="NCBIfam" id="TIGR03359">
    <property type="entry name" value="VI_chp_6"/>
    <property type="match status" value="1"/>
</dbReference>
<evidence type="ECO:0000313" key="1">
    <source>
        <dbReference type="EMBL" id="TDP88219.1"/>
    </source>
</evidence>
<name>A0A4R6RNC5_9BURK</name>
<dbReference type="PANTHER" id="PTHR35370:SF1">
    <property type="entry name" value="TYPE VI SECRETION SYSTEM COMPONENT TSSF1"/>
    <property type="match status" value="1"/>
</dbReference>
<gene>
    <name evidence="1" type="ORF">EV672_101364</name>
</gene>
<dbReference type="PIRSF" id="PIRSF028304">
    <property type="entry name" value="UCP028304"/>
    <property type="match status" value="1"/>
</dbReference>
<evidence type="ECO:0000313" key="2">
    <source>
        <dbReference type="Proteomes" id="UP000294593"/>
    </source>
</evidence>
<protein>
    <submittedName>
        <fullName evidence="1">Type VI secretion system protein ImpG</fullName>
    </submittedName>
</protein>
<dbReference type="Pfam" id="PF05947">
    <property type="entry name" value="T6SS_TssF"/>
    <property type="match status" value="1"/>
</dbReference>
<dbReference type="AlphaFoldDB" id="A0A4R6RNC5"/>
<dbReference type="EMBL" id="SNXW01000001">
    <property type="protein sequence ID" value="TDP88219.1"/>
    <property type="molecule type" value="Genomic_DNA"/>
</dbReference>
<dbReference type="OrthoDB" id="9763676at2"/>
<dbReference type="PANTHER" id="PTHR35370">
    <property type="entry name" value="CYTOPLASMIC PROTEIN-RELATED-RELATED"/>
    <property type="match status" value="1"/>
</dbReference>
<dbReference type="Proteomes" id="UP000294593">
    <property type="component" value="Unassembled WGS sequence"/>
</dbReference>